<dbReference type="InterPro" id="IPR017945">
    <property type="entry name" value="DHBP_synth_RibB-like_a/b_dom"/>
</dbReference>
<dbReference type="InterPro" id="IPR006070">
    <property type="entry name" value="Sua5-like_dom"/>
</dbReference>
<dbReference type="PROSITE" id="PS51163">
    <property type="entry name" value="YRDC"/>
    <property type="match status" value="1"/>
</dbReference>
<protein>
    <submittedName>
        <fullName evidence="2">Threonylcarbamoyl-AMP synthase</fullName>
    </submittedName>
</protein>
<evidence type="ECO:0000259" key="1">
    <source>
        <dbReference type="PROSITE" id="PS51163"/>
    </source>
</evidence>
<dbReference type="PANTHER" id="PTHR42828:SF3">
    <property type="entry name" value="THREONYLCARBAMOYL-AMP SYNTHASE"/>
    <property type="match status" value="1"/>
</dbReference>
<dbReference type="RefSeq" id="WP_205125486.1">
    <property type="nucleotide sequence ID" value="NZ_CP076128.1"/>
</dbReference>
<gene>
    <name evidence="2" type="ORF">KM029_11540</name>
</gene>
<name>A0ABX8GZZ7_9BACT</name>
<feature type="domain" description="YrdC-like" evidence="1">
    <location>
        <begin position="15"/>
        <end position="203"/>
    </location>
</feature>
<dbReference type="InterPro" id="IPR052532">
    <property type="entry name" value="SUA5_domain"/>
</dbReference>
<proteinExistence type="predicted"/>
<dbReference type="Gene3D" id="3.90.870.10">
    <property type="entry name" value="DHBP synthase"/>
    <property type="match status" value="1"/>
</dbReference>
<sequence>MMAELFRINPDNPQERVLNEVVKVLKKGGLVIYPTDTVYGVGCDLTNQAALKKLIRFKGLKPNKMNLAFICYDLSDITNYVKHIETPAFRVIKKALPGPFTFIMKASSSVPKLVDTKKKEVGIRVPDHNIPRELVRLLGNPIVTTSLKQEDEILEYPTDPELIYEDYGNQVDAVIDGGYGNIHLSTVVNLVDGDFEVIRQGQGNIEDYL</sequence>
<evidence type="ECO:0000313" key="2">
    <source>
        <dbReference type="EMBL" id="QWG09193.1"/>
    </source>
</evidence>
<dbReference type="EMBL" id="CP076128">
    <property type="protein sequence ID" value="QWG09193.1"/>
    <property type="molecule type" value="Genomic_DNA"/>
</dbReference>
<dbReference type="Proteomes" id="UP000682802">
    <property type="component" value="Chromosome 1"/>
</dbReference>
<accession>A0ABX8GZZ7</accession>
<dbReference type="NCBIfam" id="TIGR00057">
    <property type="entry name" value="L-threonylcarbamoyladenylate synthase"/>
    <property type="match status" value="1"/>
</dbReference>
<dbReference type="PANTHER" id="PTHR42828">
    <property type="entry name" value="DHBP SYNTHASE RIBB-LIKE ALPHA/BETA DOMAIN-CONTAINING PROTEIN"/>
    <property type="match status" value="1"/>
</dbReference>
<evidence type="ECO:0000313" key="3">
    <source>
        <dbReference type="Proteomes" id="UP000682802"/>
    </source>
</evidence>
<dbReference type="SUPFAM" id="SSF55821">
    <property type="entry name" value="YrdC/RibB"/>
    <property type="match status" value="1"/>
</dbReference>
<dbReference type="Pfam" id="PF01300">
    <property type="entry name" value="Sua5_yciO_yrdC"/>
    <property type="match status" value="1"/>
</dbReference>
<organism evidence="2 3">
    <name type="scientific">Flammeovirga kamogawensis</name>
    <dbReference type="NCBI Taxonomy" id="373891"/>
    <lineage>
        <taxon>Bacteria</taxon>
        <taxon>Pseudomonadati</taxon>
        <taxon>Bacteroidota</taxon>
        <taxon>Cytophagia</taxon>
        <taxon>Cytophagales</taxon>
        <taxon>Flammeovirgaceae</taxon>
        <taxon>Flammeovirga</taxon>
    </lineage>
</organism>
<reference evidence="2 3" key="1">
    <citation type="submission" date="2021-05" db="EMBL/GenBank/DDBJ databases">
        <title>Comparative genomic studies on the polysaccharide-degrading batcterial strains of the Flammeovirga genus.</title>
        <authorList>
            <person name="Zewei F."/>
            <person name="Zheng Z."/>
            <person name="Yu L."/>
            <person name="Ruyue G."/>
            <person name="Yanhong M."/>
            <person name="Yuanyuan C."/>
            <person name="Jingyan G."/>
            <person name="Wenjun H."/>
        </authorList>
    </citation>
    <scope>NUCLEOTIDE SEQUENCE [LARGE SCALE GENOMIC DNA]</scope>
    <source>
        <strain evidence="2 3">YS10</strain>
    </source>
</reference>
<keyword evidence="3" id="KW-1185">Reference proteome</keyword>